<sequence>MSQIIDTIIANTPLVVASIFLMGAIYHLTTVVFKLVTIAVLKLMDYIMQLYDIMNYLIEGLEELCRLMRRLEQLEEDINRLMATHLTNTTIFDELVLQGEKRQISGYRAGGINEDTASQDGSGEESDSDSTSFDETYIYGQ</sequence>
<dbReference type="Proteomes" id="UP001307849">
    <property type="component" value="Unassembled WGS sequence"/>
</dbReference>
<evidence type="ECO:0000256" key="2">
    <source>
        <dbReference type="SAM" id="Phobius"/>
    </source>
</evidence>
<evidence type="ECO:0000256" key="1">
    <source>
        <dbReference type="SAM" id="MobiDB-lite"/>
    </source>
</evidence>
<dbReference type="EMBL" id="JAVHJM010000012">
    <property type="protein sequence ID" value="KAK6500940.1"/>
    <property type="molecule type" value="Genomic_DNA"/>
</dbReference>
<reference evidence="3 4" key="1">
    <citation type="submission" date="2019-10" db="EMBL/GenBank/DDBJ databases">
        <authorList>
            <person name="Palmer J.M."/>
        </authorList>
    </citation>
    <scope>NUCLEOTIDE SEQUENCE [LARGE SCALE GENOMIC DNA]</scope>
    <source>
        <strain evidence="3 4">TWF506</strain>
    </source>
</reference>
<keyword evidence="2" id="KW-1133">Transmembrane helix</keyword>
<feature type="transmembrane region" description="Helical" evidence="2">
    <location>
        <begin position="15"/>
        <end position="41"/>
    </location>
</feature>
<evidence type="ECO:0000313" key="4">
    <source>
        <dbReference type="Proteomes" id="UP001307849"/>
    </source>
</evidence>
<protein>
    <submittedName>
        <fullName evidence="3">Uncharacterized protein</fullName>
    </submittedName>
</protein>
<keyword evidence="2" id="KW-0812">Transmembrane</keyword>
<name>A0AAN8P5R1_9PEZI</name>
<keyword evidence="2" id="KW-0472">Membrane</keyword>
<keyword evidence="4" id="KW-1185">Reference proteome</keyword>
<organism evidence="3 4">
    <name type="scientific">Arthrobotrys conoides</name>
    <dbReference type="NCBI Taxonomy" id="74498"/>
    <lineage>
        <taxon>Eukaryota</taxon>
        <taxon>Fungi</taxon>
        <taxon>Dikarya</taxon>
        <taxon>Ascomycota</taxon>
        <taxon>Pezizomycotina</taxon>
        <taxon>Orbiliomycetes</taxon>
        <taxon>Orbiliales</taxon>
        <taxon>Orbiliaceae</taxon>
        <taxon>Arthrobotrys</taxon>
    </lineage>
</organism>
<comment type="caution">
    <text evidence="3">The sequence shown here is derived from an EMBL/GenBank/DDBJ whole genome shotgun (WGS) entry which is preliminary data.</text>
</comment>
<evidence type="ECO:0000313" key="3">
    <source>
        <dbReference type="EMBL" id="KAK6500940.1"/>
    </source>
</evidence>
<feature type="compositionally biased region" description="Low complexity" evidence="1">
    <location>
        <begin position="129"/>
        <end position="141"/>
    </location>
</feature>
<dbReference type="AlphaFoldDB" id="A0AAN8P5R1"/>
<accession>A0AAN8P5R1</accession>
<gene>
    <name evidence="3" type="ORF">TWF506_003698</name>
</gene>
<feature type="region of interest" description="Disordered" evidence="1">
    <location>
        <begin position="107"/>
        <end position="141"/>
    </location>
</feature>
<proteinExistence type="predicted"/>